<sequence length="123" mass="13837">MVFAGPVGNTSSHDVSSGDPSLHVRRVEDDHKVGRIGQFQANRRVTLRFSRLSRVAVDHRPALCVSLEFEPVVRHEEDLERLLRVDSVKQFLTAKPRLVVSYQVCGQLFGSLAFAFDVVRAHI</sequence>
<dbReference type="Proteomes" id="UP001366503">
    <property type="component" value="Unassembled WGS sequence"/>
</dbReference>
<organism evidence="2 3">
    <name type="scientific">Mesorhizobium argentiipisi</name>
    <dbReference type="NCBI Taxonomy" id="3015175"/>
    <lineage>
        <taxon>Bacteria</taxon>
        <taxon>Pseudomonadati</taxon>
        <taxon>Pseudomonadota</taxon>
        <taxon>Alphaproteobacteria</taxon>
        <taxon>Hyphomicrobiales</taxon>
        <taxon>Phyllobacteriaceae</taxon>
        <taxon>Mesorhizobium</taxon>
    </lineage>
</organism>
<keyword evidence="3" id="KW-1185">Reference proteome</keyword>
<comment type="caution">
    <text evidence="2">The sequence shown here is derived from an EMBL/GenBank/DDBJ whole genome shotgun (WGS) entry which is preliminary data.</text>
</comment>
<reference evidence="2 3" key="1">
    <citation type="submission" date="2022-12" db="EMBL/GenBank/DDBJ databases">
        <authorList>
            <person name="Muema E."/>
        </authorList>
    </citation>
    <scope>NUCLEOTIDE SEQUENCE [LARGE SCALE GENOMIC DNA]</scope>
    <source>
        <strain evidence="3">1330</strain>
    </source>
</reference>
<feature type="region of interest" description="Disordered" evidence="1">
    <location>
        <begin position="1"/>
        <end position="21"/>
    </location>
</feature>
<evidence type="ECO:0008006" key="4">
    <source>
        <dbReference type="Google" id="ProtNLM"/>
    </source>
</evidence>
<accession>A0ABU8KLF0</accession>
<dbReference type="EMBL" id="JAPYKO010000025">
    <property type="protein sequence ID" value="MEI9405699.1"/>
    <property type="molecule type" value="Genomic_DNA"/>
</dbReference>
<feature type="compositionally biased region" description="Polar residues" evidence="1">
    <location>
        <begin position="8"/>
        <end position="19"/>
    </location>
</feature>
<evidence type="ECO:0000313" key="3">
    <source>
        <dbReference type="Proteomes" id="UP001366503"/>
    </source>
</evidence>
<name>A0ABU8KLF0_9HYPH</name>
<dbReference type="RefSeq" id="WP_337095950.1">
    <property type="nucleotide sequence ID" value="NZ_JAPYKO010000025.1"/>
</dbReference>
<evidence type="ECO:0000313" key="2">
    <source>
        <dbReference type="EMBL" id="MEI9405699.1"/>
    </source>
</evidence>
<gene>
    <name evidence="2" type="ORF">O7A05_26550</name>
</gene>
<proteinExistence type="predicted"/>
<evidence type="ECO:0000256" key="1">
    <source>
        <dbReference type="SAM" id="MobiDB-lite"/>
    </source>
</evidence>
<protein>
    <recommendedName>
        <fullName evidence="4">Pyridoxamine 5'-phosphate oxidase putative domain-containing protein</fullName>
    </recommendedName>
</protein>